<feature type="transmembrane region" description="Helical" evidence="7">
    <location>
        <begin position="221"/>
        <end position="243"/>
    </location>
</feature>
<dbReference type="Pfam" id="PF00083">
    <property type="entry name" value="Sugar_tr"/>
    <property type="match status" value="1"/>
</dbReference>
<keyword evidence="3" id="KW-0813">Transport</keyword>
<feature type="transmembrane region" description="Helical" evidence="7">
    <location>
        <begin position="335"/>
        <end position="354"/>
    </location>
</feature>
<dbReference type="GO" id="GO:0022857">
    <property type="term" value="F:transmembrane transporter activity"/>
    <property type="evidence" value="ECO:0007669"/>
    <property type="project" value="InterPro"/>
</dbReference>
<evidence type="ECO:0000256" key="5">
    <source>
        <dbReference type="ARBA" id="ARBA00022989"/>
    </source>
</evidence>
<feature type="transmembrane region" description="Helical" evidence="7">
    <location>
        <begin position="98"/>
        <end position="119"/>
    </location>
</feature>
<keyword evidence="4 7" id="KW-0812">Transmembrane</keyword>
<keyword evidence="6 7" id="KW-0472">Membrane</keyword>
<feature type="transmembrane region" description="Helical" evidence="7">
    <location>
        <begin position="165"/>
        <end position="183"/>
    </location>
</feature>
<evidence type="ECO:0000313" key="9">
    <source>
        <dbReference type="EMBL" id="GAV04098.1"/>
    </source>
</evidence>
<proteinExistence type="inferred from homology"/>
<evidence type="ECO:0000259" key="8">
    <source>
        <dbReference type="PROSITE" id="PS50850"/>
    </source>
</evidence>
<dbReference type="InterPro" id="IPR036259">
    <property type="entry name" value="MFS_trans_sf"/>
</dbReference>
<dbReference type="AlphaFoldDB" id="A0A1D1VWC3"/>
<reference evidence="9 10" key="1">
    <citation type="journal article" date="2016" name="Nat. Commun.">
        <title>Extremotolerant tardigrade genome and improved radiotolerance of human cultured cells by tardigrade-unique protein.</title>
        <authorList>
            <person name="Hashimoto T."/>
            <person name="Horikawa D.D."/>
            <person name="Saito Y."/>
            <person name="Kuwahara H."/>
            <person name="Kozuka-Hata H."/>
            <person name="Shin-I T."/>
            <person name="Minakuchi Y."/>
            <person name="Ohishi K."/>
            <person name="Motoyama A."/>
            <person name="Aizu T."/>
            <person name="Enomoto A."/>
            <person name="Kondo K."/>
            <person name="Tanaka S."/>
            <person name="Hara Y."/>
            <person name="Koshikawa S."/>
            <person name="Sagara H."/>
            <person name="Miura T."/>
            <person name="Yokobori S."/>
            <person name="Miyagawa K."/>
            <person name="Suzuki Y."/>
            <person name="Kubo T."/>
            <person name="Oyama M."/>
            <person name="Kohara Y."/>
            <person name="Fujiyama A."/>
            <person name="Arakawa K."/>
            <person name="Katayama T."/>
            <person name="Toyoda A."/>
            <person name="Kunieda T."/>
        </authorList>
    </citation>
    <scope>NUCLEOTIDE SEQUENCE [LARGE SCALE GENOMIC DNA]</scope>
    <source>
        <strain evidence="9 10">YOKOZUNA-1</strain>
    </source>
</reference>
<evidence type="ECO:0000256" key="4">
    <source>
        <dbReference type="ARBA" id="ARBA00022692"/>
    </source>
</evidence>
<dbReference type="InterPro" id="IPR020846">
    <property type="entry name" value="MFS_dom"/>
</dbReference>
<sequence>MEKLFLVGKEAQKLRQAHLDDVNSRDSHLPYVSFTSSSGRYENLDESGENTLRVDVTGGLPERRLRPEEILPDPAAPPTFTVDQAVDKIGFGKFQLKLSCLAGFAWMADAMEMMILSILSPALKCEWELDGWQQALVTTVVFCGMMLSSAIWGKISDKYGRRVELLICSFITFFYGLISAFAPNFLWLLFLRGFVGIGIGGSPQSVTLYSEFLPSKQRAKCLVLTEVFWALGSCFEVLLALFVMPTLGWRWLLGLSSIPLIIFDIACLWMPESARYFMASGQTEKAYAVLQRIANENGQPMPPGELVTDAGNSKDTAPRGRFRDLVGPDMRRTTLLLWIIWLGNAFSYYGIVLMTTELFGAGDTCHVSQQAALPKPPCPLECRMLSTADYWDLLWTTV</sequence>
<evidence type="ECO:0000256" key="2">
    <source>
        <dbReference type="ARBA" id="ARBA00008335"/>
    </source>
</evidence>
<dbReference type="PANTHER" id="PTHR23511">
    <property type="entry name" value="SYNAPTIC VESICLE GLYCOPROTEIN 2"/>
    <property type="match status" value="1"/>
</dbReference>
<dbReference type="SUPFAM" id="SSF103473">
    <property type="entry name" value="MFS general substrate transporter"/>
    <property type="match status" value="1"/>
</dbReference>
<evidence type="ECO:0000313" key="10">
    <source>
        <dbReference type="Proteomes" id="UP000186922"/>
    </source>
</evidence>
<dbReference type="PANTHER" id="PTHR23511:SF5">
    <property type="entry name" value="MAJOR FACILITATOR-TYPE TRANSPORTER HXNZ-RELATED"/>
    <property type="match status" value="1"/>
</dbReference>
<name>A0A1D1VWC3_RAMVA</name>
<organism evidence="9 10">
    <name type="scientific">Ramazzottius varieornatus</name>
    <name type="common">Water bear</name>
    <name type="synonym">Tardigrade</name>
    <dbReference type="NCBI Taxonomy" id="947166"/>
    <lineage>
        <taxon>Eukaryota</taxon>
        <taxon>Metazoa</taxon>
        <taxon>Ecdysozoa</taxon>
        <taxon>Tardigrada</taxon>
        <taxon>Eutardigrada</taxon>
        <taxon>Parachela</taxon>
        <taxon>Hypsibioidea</taxon>
        <taxon>Ramazzottiidae</taxon>
        <taxon>Ramazzottius</taxon>
    </lineage>
</organism>
<keyword evidence="10" id="KW-1185">Reference proteome</keyword>
<evidence type="ECO:0000256" key="3">
    <source>
        <dbReference type="ARBA" id="ARBA00022448"/>
    </source>
</evidence>
<comment type="caution">
    <text evidence="9">The sequence shown here is derived from an EMBL/GenBank/DDBJ whole genome shotgun (WGS) entry which is preliminary data.</text>
</comment>
<dbReference type="STRING" id="947166.A0A1D1VWC3"/>
<dbReference type="PROSITE" id="PS50850">
    <property type="entry name" value="MFS"/>
    <property type="match status" value="1"/>
</dbReference>
<dbReference type="GO" id="GO:0016020">
    <property type="term" value="C:membrane"/>
    <property type="evidence" value="ECO:0007669"/>
    <property type="project" value="UniProtKB-SubCell"/>
</dbReference>
<keyword evidence="5 7" id="KW-1133">Transmembrane helix</keyword>
<gene>
    <name evidence="9" type="primary">RvY_14429</name>
    <name evidence="9" type="synonym">RvY_14429.2</name>
    <name evidence="9" type="ORF">RvY_14429-2</name>
</gene>
<feature type="transmembrane region" description="Helical" evidence="7">
    <location>
        <begin position="189"/>
        <end position="209"/>
    </location>
</feature>
<dbReference type="InterPro" id="IPR005828">
    <property type="entry name" value="MFS_sugar_transport-like"/>
</dbReference>
<dbReference type="Gene3D" id="1.20.1250.20">
    <property type="entry name" value="MFS general substrate transporter like domains"/>
    <property type="match status" value="1"/>
</dbReference>
<dbReference type="OrthoDB" id="4139357at2759"/>
<feature type="transmembrane region" description="Helical" evidence="7">
    <location>
        <begin position="131"/>
        <end position="153"/>
    </location>
</feature>
<feature type="domain" description="Major facilitator superfamily (MFS) profile" evidence="8">
    <location>
        <begin position="98"/>
        <end position="398"/>
    </location>
</feature>
<comment type="subcellular location">
    <subcellularLocation>
        <location evidence="1">Membrane</location>
        <topology evidence="1">Multi-pass membrane protein</topology>
    </subcellularLocation>
</comment>
<evidence type="ECO:0000256" key="6">
    <source>
        <dbReference type="ARBA" id="ARBA00023136"/>
    </source>
</evidence>
<protein>
    <recommendedName>
        <fullName evidence="8">Major facilitator superfamily (MFS) profile domain-containing protein</fullName>
    </recommendedName>
</protein>
<dbReference type="EMBL" id="BDGG01000010">
    <property type="protein sequence ID" value="GAV04098.1"/>
    <property type="molecule type" value="Genomic_DNA"/>
</dbReference>
<dbReference type="Proteomes" id="UP000186922">
    <property type="component" value="Unassembled WGS sequence"/>
</dbReference>
<comment type="similarity">
    <text evidence="2">Belongs to the major facilitator superfamily.</text>
</comment>
<accession>A0A1D1VWC3</accession>
<evidence type="ECO:0000256" key="1">
    <source>
        <dbReference type="ARBA" id="ARBA00004141"/>
    </source>
</evidence>
<feature type="transmembrane region" description="Helical" evidence="7">
    <location>
        <begin position="249"/>
        <end position="270"/>
    </location>
</feature>
<evidence type="ECO:0000256" key="7">
    <source>
        <dbReference type="SAM" id="Phobius"/>
    </source>
</evidence>